<reference evidence="2 3" key="1">
    <citation type="journal article" date="2018" name="Front. Plant Sci.">
        <title>Red Clover (Trifolium pratense) and Zigzag Clover (T. medium) - A Picture of Genomic Similarities and Differences.</title>
        <authorList>
            <person name="Dluhosova J."/>
            <person name="Istvanek J."/>
            <person name="Nedelnik J."/>
            <person name="Repkova J."/>
        </authorList>
    </citation>
    <scope>NUCLEOTIDE SEQUENCE [LARGE SCALE GENOMIC DNA]</scope>
    <source>
        <strain evidence="3">cv. 10/8</strain>
        <tissue evidence="2">Leaf</tissue>
    </source>
</reference>
<dbReference type="EMBL" id="LXQA010596938">
    <property type="protein sequence ID" value="MCI61291.1"/>
    <property type="molecule type" value="Genomic_DNA"/>
</dbReference>
<dbReference type="AlphaFoldDB" id="A0A392TJI2"/>
<evidence type="ECO:0000313" key="3">
    <source>
        <dbReference type="Proteomes" id="UP000265520"/>
    </source>
</evidence>
<name>A0A392TJI2_9FABA</name>
<evidence type="ECO:0000256" key="1">
    <source>
        <dbReference type="SAM" id="MobiDB-lite"/>
    </source>
</evidence>
<evidence type="ECO:0000313" key="2">
    <source>
        <dbReference type="EMBL" id="MCI61291.1"/>
    </source>
</evidence>
<sequence>MLGSSPGQIEVSPGLRDVDVDVDGG</sequence>
<proteinExistence type="predicted"/>
<dbReference type="Proteomes" id="UP000265520">
    <property type="component" value="Unassembled WGS sequence"/>
</dbReference>
<protein>
    <submittedName>
        <fullName evidence="2">Uncharacterized protein</fullName>
    </submittedName>
</protein>
<organism evidence="2 3">
    <name type="scientific">Trifolium medium</name>
    <dbReference type="NCBI Taxonomy" id="97028"/>
    <lineage>
        <taxon>Eukaryota</taxon>
        <taxon>Viridiplantae</taxon>
        <taxon>Streptophyta</taxon>
        <taxon>Embryophyta</taxon>
        <taxon>Tracheophyta</taxon>
        <taxon>Spermatophyta</taxon>
        <taxon>Magnoliopsida</taxon>
        <taxon>eudicotyledons</taxon>
        <taxon>Gunneridae</taxon>
        <taxon>Pentapetalae</taxon>
        <taxon>rosids</taxon>
        <taxon>fabids</taxon>
        <taxon>Fabales</taxon>
        <taxon>Fabaceae</taxon>
        <taxon>Papilionoideae</taxon>
        <taxon>50 kb inversion clade</taxon>
        <taxon>NPAAA clade</taxon>
        <taxon>Hologalegina</taxon>
        <taxon>IRL clade</taxon>
        <taxon>Trifolieae</taxon>
        <taxon>Trifolium</taxon>
    </lineage>
</organism>
<accession>A0A392TJI2</accession>
<comment type="caution">
    <text evidence="2">The sequence shown here is derived from an EMBL/GenBank/DDBJ whole genome shotgun (WGS) entry which is preliminary data.</text>
</comment>
<feature type="region of interest" description="Disordered" evidence="1">
    <location>
        <begin position="1"/>
        <end position="25"/>
    </location>
</feature>
<keyword evidence="3" id="KW-1185">Reference proteome</keyword>